<proteinExistence type="predicted"/>
<protein>
    <submittedName>
        <fullName evidence="3">Uncharacterized protein</fullName>
    </submittedName>
</protein>
<evidence type="ECO:0000256" key="2">
    <source>
        <dbReference type="SAM" id="Phobius"/>
    </source>
</evidence>
<feature type="compositionally biased region" description="Basic and acidic residues" evidence="1">
    <location>
        <begin position="54"/>
        <end position="85"/>
    </location>
</feature>
<reference evidence="3 4" key="1">
    <citation type="journal article" date="2023" name="Commun. Biol.">
        <title>Genome analysis of Parmales, the sister group of diatoms, reveals the evolutionary specialization of diatoms from phago-mixotrophs to photoautotrophs.</title>
        <authorList>
            <person name="Ban H."/>
            <person name="Sato S."/>
            <person name="Yoshikawa S."/>
            <person name="Yamada K."/>
            <person name="Nakamura Y."/>
            <person name="Ichinomiya M."/>
            <person name="Sato N."/>
            <person name="Blanc-Mathieu R."/>
            <person name="Endo H."/>
            <person name="Kuwata A."/>
            <person name="Ogata H."/>
        </authorList>
    </citation>
    <scope>NUCLEOTIDE SEQUENCE [LARGE SCALE GENOMIC DNA]</scope>
</reference>
<feature type="transmembrane region" description="Helical" evidence="2">
    <location>
        <begin position="20"/>
        <end position="44"/>
    </location>
</feature>
<feature type="region of interest" description="Disordered" evidence="1">
    <location>
        <begin position="54"/>
        <end position="92"/>
    </location>
</feature>
<dbReference type="Proteomes" id="UP001165060">
    <property type="component" value="Unassembled WGS sequence"/>
</dbReference>
<comment type="caution">
    <text evidence="3">The sequence shown here is derived from an EMBL/GenBank/DDBJ whole genome shotgun (WGS) entry which is preliminary data.</text>
</comment>
<keyword evidence="4" id="KW-1185">Reference proteome</keyword>
<evidence type="ECO:0000313" key="4">
    <source>
        <dbReference type="Proteomes" id="UP001165060"/>
    </source>
</evidence>
<evidence type="ECO:0000313" key="3">
    <source>
        <dbReference type="EMBL" id="GMI21823.1"/>
    </source>
</evidence>
<accession>A0ABQ6M937</accession>
<feature type="non-terminal residue" evidence="3">
    <location>
        <position position="185"/>
    </location>
</feature>
<evidence type="ECO:0000256" key="1">
    <source>
        <dbReference type="SAM" id="MobiDB-lite"/>
    </source>
</evidence>
<organism evidence="3 4">
    <name type="scientific">Tetraparma gracilis</name>
    <dbReference type="NCBI Taxonomy" id="2962635"/>
    <lineage>
        <taxon>Eukaryota</taxon>
        <taxon>Sar</taxon>
        <taxon>Stramenopiles</taxon>
        <taxon>Ochrophyta</taxon>
        <taxon>Bolidophyceae</taxon>
        <taxon>Parmales</taxon>
        <taxon>Triparmaceae</taxon>
        <taxon>Tetraparma</taxon>
    </lineage>
</organism>
<gene>
    <name evidence="3" type="ORF">TeGR_g13893</name>
</gene>
<dbReference type="EMBL" id="BRYB01003855">
    <property type="protein sequence ID" value="GMI21823.1"/>
    <property type="molecule type" value="Genomic_DNA"/>
</dbReference>
<feature type="non-terminal residue" evidence="3">
    <location>
        <position position="1"/>
    </location>
</feature>
<keyword evidence="2" id="KW-0472">Membrane</keyword>
<keyword evidence="2" id="KW-1133">Transmembrane helix</keyword>
<sequence>LLALGYFPLASASPPGTSAAVSAASVAVAGAALAGGLVAAAAVLRPNARRTCHRTKDYVGSDDRSSSDGDGAGEREVAPDEKMAADEVDVGAAPSFPPSPAPPCELFDQTSPLERSQLLHTVYHVQQLELARVQQAELVVHVDAKTLKEALLRDLPKLFQARMPPDCTSPPPTKAEHKLTRIIKT</sequence>
<keyword evidence="2" id="KW-0812">Transmembrane</keyword>
<name>A0ABQ6M937_9STRA</name>